<dbReference type="EC" id="1.3.3.4" evidence="5 15"/>
<dbReference type="EnsemblPlants" id="Pp3c1_34400V3.1">
    <property type="protein sequence ID" value="Pp3c1_34400V3.1"/>
    <property type="gene ID" value="Pp3c1_34400"/>
</dbReference>
<dbReference type="RefSeq" id="XP_024384100.1">
    <property type="nucleotide sequence ID" value="XM_024528332.2"/>
</dbReference>
<evidence type="ECO:0000256" key="6">
    <source>
        <dbReference type="ARBA" id="ARBA00022528"/>
    </source>
</evidence>
<proteinExistence type="inferred from homology"/>
<dbReference type="SUPFAM" id="SSF54373">
    <property type="entry name" value="FAD-linked reductases, C-terminal domain"/>
    <property type="match status" value="1"/>
</dbReference>
<dbReference type="Gramene" id="Pp3c1_34400V3.2">
    <property type="protein sequence ID" value="Pp3c1_34400V3.2"/>
    <property type="gene ID" value="Pp3c1_34400"/>
</dbReference>
<evidence type="ECO:0000256" key="8">
    <source>
        <dbReference type="ARBA" id="ARBA00022640"/>
    </source>
</evidence>
<comment type="function">
    <text evidence="1 15">Catalyzes the 6-electron oxidation of protoporphyrinogen-IX to form protoporphyrin-IX.</text>
</comment>
<evidence type="ECO:0000256" key="12">
    <source>
        <dbReference type="ARBA" id="ARBA00023133"/>
    </source>
</evidence>
<evidence type="ECO:0000256" key="5">
    <source>
        <dbReference type="ARBA" id="ARBA00012867"/>
    </source>
</evidence>
<keyword evidence="12 15" id="KW-0350">Heme biosynthesis</keyword>
<dbReference type="STRING" id="3218.A0A2K1LAX3"/>
<dbReference type="GeneID" id="112286442"/>
<comment type="subcellular location">
    <subcellularLocation>
        <location evidence="2 15">Plastid</location>
        <location evidence="2 15">Chloroplast</location>
    </subcellularLocation>
</comment>
<dbReference type="Gene3D" id="3.90.660.20">
    <property type="entry name" value="Protoporphyrinogen oxidase, mitochondrial, domain 2"/>
    <property type="match status" value="1"/>
</dbReference>
<keyword evidence="20" id="KW-1185">Reference proteome</keyword>
<dbReference type="UniPathway" id="UPA00251">
    <property type="reaction ID" value="UER00324"/>
</dbReference>
<evidence type="ECO:0000259" key="17">
    <source>
        <dbReference type="Pfam" id="PF01593"/>
    </source>
</evidence>
<evidence type="ECO:0000256" key="4">
    <source>
        <dbReference type="ARBA" id="ARBA00010551"/>
    </source>
</evidence>
<evidence type="ECO:0000256" key="10">
    <source>
        <dbReference type="ARBA" id="ARBA00022946"/>
    </source>
</evidence>
<dbReference type="Proteomes" id="UP000006727">
    <property type="component" value="Chromosome 1"/>
</dbReference>
<dbReference type="Pfam" id="PF01593">
    <property type="entry name" value="Amino_oxidase"/>
    <property type="match status" value="1"/>
</dbReference>
<evidence type="ECO:0000256" key="3">
    <source>
        <dbReference type="ARBA" id="ARBA00005073"/>
    </source>
</evidence>
<evidence type="ECO:0000256" key="16">
    <source>
        <dbReference type="SAM" id="MobiDB-lite"/>
    </source>
</evidence>
<dbReference type="OrthoDB" id="419752at2759"/>
<reference evidence="19" key="3">
    <citation type="submission" date="2020-12" db="UniProtKB">
        <authorList>
            <consortium name="EnsemblPlants"/>
        </authorList>
    </citation>
    <scope>IDENTIFICATION</scope>
</reference>
<evidence type="ECO:0000256" key="15">
    <source>
        <dbReference type="RuleBase" id="RU367069"/>
    </source>
</evidence>
<dbReference type="Gene3D" id="1.10.3110.10">
    <property type="entry name" value="protoporphyrinogen ix oxidase, domain 3"/>
    <property type="match status" value="1"/>
</dbReference>
<evidence type="ECO:0000313" key="18">
    <source>
        <dbReference type="EMBL" id="PNR63167.1"/>
    </source>
</evidence>
<comment type="catalytic activity">
    <reaction evidence="14 15">
        <text>protoporphyrinogen IX + 3 O2 = protoporphyrin IX + 3 H2O2</text>
        <dbReference type="Rhea" id="RHEA:25576"/>
        <dbReference type="ChEBI" id="CHEBI:15379"/>
        <dbReference type="ChEBI" id="CHEBI:16240"/>
        <dbReference type="ChEBI" id="CHEBI:57306"/>
        <dbReference type="ChEBI" id="CHEBI:57307"/>
        <dbReference type="EC" id="1.3.3.4"/>
    </reaction>
</comment>
<keyword evidence="11 15" id="KW-0560">Oxidoreductase</keyword>
<feature type="compositionally biased region" description="Basic and acidic residues" evidence="16">
    <location>
        <begin position="285"/>
        <end position="299"/>
    </location>
</feature>
<dbReference type="SUPFAM" id="SSF51905">
    <property type="entry name" value="FAD/NAD(P)-binding domain"/>
    <property type="match status" value="1"/>
</dbReference>
<dbReference type="GO" id="GO:0006782">
    <property type="term" value="P:protoporphyrinogen IX biosynthetic process"/>
    <property type="evidence" value="ECO:0007669"/>
    <property type="project" value="UniProtKB-UniRule"/>
</dbReference>
<evidence type="ECO:0000256" key="13">
    <source>
        <dbReference type="ARBA" id="ARBA00023244"/>
    </source>
</evidence>
<gene>
    <name evidence="19" type="primary">LOC112286442</name>
    <name evidence="18" type="ORF">PHYPA_001592</name>
</gene>
<reference evidence="18 20" key="2">
    <citation type="journal article" date="2018" name="Plant J.">
        <title>The Physcomitrella patens chromosome-scale assembly reveals moss genome structure and evolution.</title>
        <authorList>
            <person name="Lang D."/>
            <person name="Ullrich K.K."/>
            <person name="Murat F."/>
            <person name="Fuchs J."/>
            <person name="Jenkins J."/>
            <person name="Haas F.B."/>
            <person name="Piednoel M."/>
            <person name="Gundlach H."/>
            <person name="Van Bel M."/>
            <person name="Meyberg R."/>
            <person name="Vives C."/>
            <person name="Morata J."/>
            <person name="Symeonidi A."/>
            <person name="Hiss M."/>
            <person name="Muchero W."/>
            <person name="Kamisugi Y."/>
            <person name="Saleh O."/>
            <person name="Blanc G."/>
            <person name="Decker E.L."/>
            <person name="van Gessel N."/>
            <person name="Grimwood J."/>
            <person name="Hayes R.D."/>
            <person name="Graham S.W."/>
            <person name="Gunter L.E."/>
            <person name="McDaniel S.F."/>
            <person name="Hoernstein S.N.W."/>
            <person name="Larsson A."/>
            <person name="Li F.W."/>
            <person name="Perroud P.F."/>
            <person name="Phillips J."/>
            <person name="Ranjan P."/>
            <person name="Rokshar D.S."/>
            <person name="Rothfels C.J."/>
            <person name="Schneider L."/>
            <person name="Shu S."/>
            <person name="Stevenson D.W."/>
            <person name="Thummler F."/>
            <person name="Tillich M."/>
            <person name="Villarreal Aguilar J.C."/>
            <person name="Widiez T."/>
            <person name="Wong G.K."/>
            <person name="Wymore A."/>
            <person name="Zhang Y."/>
            <person name="Zimmer A.D."/>
            <person name="Quatrano R.S."/>
            <person name="Mayer K.F.X."/>
            <person name="Goodstein D."/>
            <person name="Casacuberta J.M."/>
            <person name="Vandepoele K."/>
            <person name="Reski R."/>
            <person name="Cuming A.C."/>
            <person name="Tuskan G.A."/>
            <person name="Maumus F."/>
            <person name="Salse J."/>
            <person name="Schmutz J."/>
            <person name="Rensing S.A."/>
        </authorList>
    </citation>
    <scope>NUCLEOTIDE SEQUENCE [LARGE SCALE GENOMIC DNA]</scope>
    <source>
        <strain evidence="19 20">cv. Gransden 2004</strain>
    </source>
</reference>
<name>A0A2K1LAX3_PHYPA</name>
<dbReference type="InterPro" id="IPR002937">
    <property type="entry name" value="Amino_oxidase"/>
</dbReference>
<dbReference type="InterPro" id="IPR004572">
    <property type="entry name" value="Protoporphyrinogen_oxidase"/>
</dbReference>
<dbReference type="FunFam" id="1.10.3110.10:FF:000002">
    <property type="entry name" value="Protoporphyrinogen oxidase"/>
    <property type="match status" value="1"/>
</dbReference>
<dbReference type="InterPro" id="IPR036188">
    <property type="entry name" value="FAD/NAD-bd_sf"/>
</dbReference>
<feature type="domain" description="Amine oxidase" evidence="17">
    <location>
        <begin position="96"/>
        <end position="560"/>
    </location>
</feature>
<dbReference type="PaxDb" id="3218-PP1S28_304V6.1"/>
<evidence type="ECO:0000313" key="19">
    <source>
        <dbReference type="EnsemblPlants" id="Pp3c1_34400V3.1"/>
    </source>
</evidence>
<keyword evidence="10" id="KW-0809">Transit peptide</keyword>
<dbReference type="PANTHER" id="PTHR42923">
    <property type="entry name" value="PROTOPORPHYRINOGEN OXIDASE"/>
    <property type="match status" value="1"/>
</dbReference>
<dbReference type="InterPro" id="IPR050464">
    <property type="entry name" value="Zeta_carotene_desat/Oxidored"/>
</dbReference>
<evidence type="ECO:0000256" key="1">
    <source>
        <dbReference type="ARBA" id="ARBA00002600"/>
    </source>
</evidence>
<dbReference type="PANTHER" id="PTHR42923:SF3">
    <property type="entry name" value="PROTOPORPHYRINOGEN OXIDASE"/>
    <property type="match status" value="1"/>
</dbReference>
<evidence type="ECO:0000256" key="7">
    <source>
        <dbReference type="ARBA" id="ARBA00022630"/>
    </source>
</evidence>
<keyword evidence="7 15" id="KW-0285">Flavoprotein</keyword>
<organism evidence="18">
    <name type="scientific">Physcomitrium patens</name>
    <name type="common">Spreading-leaved earth moss</name>
    <name type="synonym">Physcomitrella patens</name>
    <dbReference type="NCBI Taxonomy" id="3218"/>
    <lineage>
        <taxon>Eukaryota</taxon>
        <taxon>Viridiplantae</taxon>
        <taxon>Streptophyta</taxon>
        <taxon>Embryophyta</taxon>
        <taxon>Bryophyta</taxon>
        <taxon>Bryophytina</taxon>
        <taxon>Bryopsida</taxon>
        <taxon>Funariidae</taxon>
        <taxon>Funariales</taxon>
        <taxon>Funariaceae</taxon>
        <taxon>Physcomitrium</taxon>
    </lineage>
</organism>
<comment type="similarity">
    <text evidence="4 15">Belongs to the protoporphyrinogen/coproporphyrinogen oxidase family. Protoporphyrinogen oxidase subfamily.</text>
</comment>
<evidence type="ECO:0000256" key="14">
    <source>
        <dbReference type="ARBA" id="ARBA00047554"/>
    </source>
</evidence>
<keyword evidence="6" id="KW-0150">Chloroplast</keyword>
<keyword evidence="13 15" id="KW-0627">Porphyrin biosynthesis</keyword>
<feature type="region of interest" description="Disordered" evidence="16">
    <location>
        <begin position="285"/>
        <end position="304"/>
    </location>
</feature>
<comment type="cofactor">
    <cofactor evidence="15">
        <name>FAD</name>
        <dbReference type="ChEBI" id="CHEBI:57692"/>
    </cofactor>
    <text evidence="15">Binds 1 FAD per subunit.</text>
</comment>
<protein>
    <recommendedName>
        <fullName evidence="5 15">Protoporphyrinogen oxidase</fullName>
        <ecNumber evidence="5 15">1.3.3.4</ecNumber>
    </recommendedName>
</protein>
<comment type="pathway">
    <text evidence="3 15">Porphyrin-containing compound metabolism; protoporphyrin-IX biosynthesis; protoporphyrin-IX from protoporphyrinogen-IX: step 1/1.</text>
</comment>
<evidence type="ECO:0000256" key="9">
    <source>
        <dbReference type="ARBA" id="ARBA00022827"/>
    </source>
</evidence>
<accession>A0A2K1LAX3</accession>
<evidence type="ECO:0000313" key="20">
    <source>
        <dbReference type="Proteomes" id="UP000006727"/>
    </source>
</evidence>
<evidence type="ECO:0000256" key="2">
    <source>
        <dbReference type="ARBA" id="ARBA00004229"/>
    </source>
</evidence>
<dbReference type="Gene3D" id="3.50.50.60">
    <property type="entry name" value="FAD/NAD(P)-binding domain"/>
    <property type="match status" value="1"/>
</dbReference>
<dbReference type="Gramene" id="Pp3c1_34400V3.1">
    <property type="protein sequence ID" value="Pp3c1_34400V3.1"/>
    <property type="gene ID" value="Pp3c1_34400"/>
</dbReference>
<dbReference type="EMBL" id="ABEU02000001">
    <property type="protein sequence ID" value="PNR63167.1"/>
    <property type="molecule type" value="Genomic_DNA"/>
</dbReference>
<sequence length="570" mass="60778">MEVGAAMASVSSCATSSSSLLALTASAKQVNVQELGSFRALCGGVKLSGSSRVMLARTGRGSAVRVISKQASVSTPTKESAVEKEAYDCVVVGAGISGLCTAQALATRHGSVVGNVLVTEARDRVGGNITTVQGDGFLWEEGPNSFQPNDSMLAAAIDSGLKDELVLGDPKSPRYVLWGGRLRPVPAGPADLPFFDLLSIFGKLRAGFGAMGLRPGAPGREESVQEFVTRNLGQEVFERLIEPFCSGVYAGDPSKLSMKAAFGKVWKLEEIGGSIIGGTIKMIQERQKNPPPPRDERLPKPKGQTVGSFKKGLITLPNAIAAQLGDKVKLNWKLTTIKKTDAGYALTYETPEGTKTVQARSLVLTVPAYIAKEILRPLSEGAAEALSQFYYPPVCACTISYPLSALREDRLTDGKLFGFGQLHPRSQGVQTLGTIYSSSLFPNRAPEDRVLLLNYIGGAQYPQIMEKSDEEIVKTVDKDLRTMLLKPDAPAPQMHGVRTWPKAIPQFTIGHLDHLESAKNALQNAKLDGLFLGGNYVVGVALGRCVEGAYESAQAISQYVATTTAKTSSV</sequence>
<dbReference type="EnsemblPlants" id="Pp3c1_34400V3.2">
    <property type="protein sequence ID" value="Pp3c1_34400V3.2"/>
    <property type="gene ID" value="Pp3c1_34400"/>
</dbReference>
<dbReference type="GO" id="GO:0009507">
    <property type="term" value="C:chloroplast"/>
    <property type="evidence" value="ECO:0007669"/>
    <property type="project" value="UniProtKB-SubCell"/>
</dbReference>
<keyword evidence="8" id="KW-0934">Plastid</keyword>
<reference evidence="18 20" key="1">
    <citation type="journal article" date="2008" name="Science">
        <title>The Physcomitrella genome reveals evolutionary insights into the conquest of land by plants.</title>
        <authorList>
            <person name="Rensing S."/>
            <person name="Lang D."/>
            <person name="Zimmer A."/>
            <person name="Terry A."/>
            <person name="Salamov A."/>
            <person name="Shapiro H."/>
            <person name="Nishiyama T."/>
            <person name="Perroud P.-F."/>
            <person name="Lindquist E."/>
            <person name="Kamisugi Y."/>
            <person name="Tanahashi T."/>
            <person name="Sakakibara K."/>
            <person name="Fujita T."/>
            <person name="Oishi K."/>
            <person name="Shin-I T."/>
            <person name="Kuroki Y."/>
            <person name="Toyoda A."/>
            <person name="Suzuki Y."/>
            <person name="Hashimoto A."/>
            <person name="Yamaguchi K."/>
            <person name="Sugano A."/>
            <person name="Kohara Y."/>
            <person name="Fujiyama A."/>
            <person name="Anterola A."/>
            <person name="Aoki S."/>
            <person name="Ashton N."/>
            <person name="Barbazuk W.B."/>
            <person name="Barker E."/>
            <person name="Bennetzen J."/>
            <person name="Bezanilla M."/>
            <person name="Blankenship R."/>
            <person name="Cho S.H."/>
            <person name="Dutcher S."/>
            <person name="Estelle M."/>
            <person name="Fawcett J.A."/>
            <person name="Gundlach H."/>
            <person name="Hanada K."/>
            <person name="Heyl A."/>
            <person name="Hicks K.A."/>
            <person name="Hugh J."/>
            <person name="Lohr M."/>
            <person name="Mayer K."/>
            <person name="Melkozernov A."/>
            <person name="Murata T."/>
            <person name="Nelson D."/>
            <person name="Pils B."/>
            <person name="Prigge M."/>
            <person name="Reiss B."/>
            <person name="Renner T."/>
            <person name="Rombauts S."/>
            <person name="Rushton P."/>
            <person name="Sanderfoot A."/>
            <person name="Schween G."/>
            <person name="Shiu S.-H."/>
            <person name="Stueber K."/>
            <person name="Theodoulou F.L."/>
            <person name="Tu H."/>
            <person name="Van de Peer Y."/>
            <person name="Verrier P.J."/>
            <person name="Waters E."/>
            <person name="Wood A."/>
            <person name="Yang L."/>
            <person name="Cove D."/>
            <person name="Cuming A."/>
            <person name="Hasebe M."/>
            <person name="Lucas S."/>
            <person name="Mishler D.B."/>
            <person name="Reski R."/>
            <person name="Grigoriev I."/>
            <person name="Quatrano R.S."/>
            <person name="Boore J.L."/>
        </authorList>
    </citation>
    <scope>NUCLEOTIDE SEQUENCE [LARGE SCALE GENOMIC DNA]</scope>
    <source>
        <strain evidence="19 20">cv. Gransden 2004</strain>
    </source>
</reference>
<keyword evidence="9 15" id="KW-0274">FAD</keyword>
<dbReference type="NCBIfam" id="TIGR00562">
    <property type="entry name" value="proto_IX_ox"/>
    <property type="match status" value="1"/>
</dbReference>
<dbReference type="AlphaFoldDB" id="A0A2K1LAX3"/>
<evidence type="ECO:0000256" key="11">
    <source>
        <dbReference type="ARBA" id="ARBA00023002"/>
    </source>
</evidence>
<dbReference type="GO" id="GO:0004729">
    <property type="term" value="F:oxygen-dependent protoporphyrinogen oxidase activity"/>
    <property type="evidence" value="ECO:0000318"/>
    <property type="project" value="GO_Central"/>
</dbReference>
<dbReference type="OMA" id="WFDQWFG"/>